<dbReference type="InterPro" id="IPR018060">
    <property type="entry name" value="HTH_AraC"/>
</dbReference>
<evidence type="ECO:0000256" key="2">
    <source>
        <dbReference type="ARBA" id="ARBA00023125"/>
    </source>
</evidence>
<evidence type="ECO:0000256" key="1">
    <source>
        <dbReference type="ARBA" id="ARBA00023015"/>
    </source>
</evidence>
<dbReference type="Pfam" id="PF12833">
    <property type="entry name" value="HTH_18"/>
    <property type="match status" value="1"/>
</dbReference>
<dbReference type="SUPFAM" id="SSF46689">
    <property type="entry name" value="Homeodomain-like"/>
    <property type="match status" value="1"/>
</dbReference>
<dbReference type="InterPro" id="IPR037923">
    <property type="entry name" value="HTH-like"/>
</dbReference>
<dbReference type="SMART" id="SM00342">
    <property type="entry name" value="HTH_ARAC"/>
    <property type="match status" value="1"/>
</dbReference>
<dbReference type="GO" id="GO:0043565">
    <property type="term" value="F:sequence-specific DNA binding"/>
    <property type="evidence" value="ECO:0007669"/>
    <property type="project" value="InterPro"/>
</dbReference>
<evidence type="ECO:0000259" key="4">
    <source>
        <dbReference type="PROSITE" id="PS01124"/>
    </source>
</evidence>
<dbReference type="PANTHER" id="PTHR43280:SF2">
    <property type="entry name" value="HTH-TYPE TRANSCRIPTIONAL REGULATOR EXSA"/>
    <property type="match status" value="1"/>
</dbReference>
<feature type="domain" description="HTH araC/xylS-type" evidence="4">
    <location>
        <begin position="186"/>
        <end position="283"/>
    </location>
</feature>
<protein>
    <submittedName>
        <fullName evidence="5">Helix-turn-helix transcriptional regulator</fullName>
    </submittedName>
</protein>
<dbReference type="PROSITE" id="PS00041">
    <property type="entry name" value="HTH_ARAC_FAMILY_1"/>
    <property type="match status" value="1"/>
</dbReference>
<organism evidence="5 6">
    <name type="scientific">Candidatus Aphodoplasma excrementigallinarum</name>
    <dbReference type="NCBI Taxonomy" id="2840673"/>
    <lineage>
        <taxon>Bacteria</taxon>
        <taxon>Bacillati</taxon>
        <taxon>Bacillota</taxon>
        <taxon>Clostridia</taxon>
        <taxon>Eubacteriales</taxon>
        <taxon>Candidatus Aphodoplasma</taxon>
    </lineage>
</organism>
<evidence type="ECO:0000313" key="6">
    <source>
        <dbReference type="Proteomes" id="UP000886743"/>
    </source>
</evidence>
<sequence length="283" mass="31918">MEQITLDAVRPLIRHAQMLTITDGTPYGIAKAYDNRIFLCIKGSGCIVVSDTAYPMQPGALLLWGPGLAYRYEPDGAMTLLGFNFDFTQQSASRPMPIPPAKSPLFDPSLITEQAAFSDTDCFRTPLYLADMLPLKGRLLEIKEEFTYKKRRYRHRCSALFSDLLALLVRAAEMPVSAAEKHSKADEIIAYIQTNYQKDLSSRLLGEVFGYHPGYIGRLIRMATGMPTHQYLLNYRIERAIDYLQSGEANVSQTCFLCGFRDLAHFSKSFRAKTGRAPSDYLR</sequence>
<gene>
    <name evidence="5" type="ORF">IAC74_07725</name>
</gene>
<dbReference type="Gene3D" id="1.10.10.60">
    <property type="entry name" value="Homeodomain-like"/>
    <property type="match status" value="2"/>
</dbReference>
<dbReference type="Proteomes" id="UP000886743">
    <property type="component" value="Unassembled WGS sequence"/>
</dbReference>
<keyword evidence="1" id="KW-0805">Transcription regulation</keyword>
<dbReference type="AlphaFoldDB" id="A0A9D1NHY7"/>
<dbReference type="SUPFAM" id="SSF51215">
    <property type="entry name" value="Regulatory protein AraC"/>
    <property type="match status" value="1"/>
</dbReference>
<dbReference type="EMBL" id="DVOF01000233">
    <property type="protein sequence ID" value="HIV03449.1"/>
    <property type="molecule type" value="Genomic_DNA"/>
</dbReference>
<dbReference type="InterPro" id="IPR018062">
    <property type="entry name" value="HTH_AraC-typ_CS"/>
</dbReference>
<dbReference type="GO" id="GO:0003700">
    <property type="term" value="F:DNA-binding transcription factor activity"/>
    <property type="evidence" value="ECO:0007669"/>
    <property type="project" value="InterPro"/>
</dbReference>
<dbReference type="InterPro" id="IPR009057">
    <property type="entry name" value="Homeodomain-like_sf"/>
</dbReference>
<evidence type="ECO:0000313" key="5">
    <source>
        <dbReference type="EMBL" id="HIV03449.1"/>
    </source>
</evidence>
<comment type="caution">
    <text evidence="5">The sequence shown here is derived from an EMBL/GenBank/DDBJ whole genome shotgun (WGS) entry which is preliminary data.</text>
</comment>
<keyword evidence="2" id="KW-0238">DNA-binding</keyword>
<evidence type="ECO:0000256" key="3">
    <source>
        <dbReference type="ARBA" id="ARBA00023163"/>
    </source>
</evidence>
<reference evidence="5" key="1">
    <citation type="submission" date="2020-10" db="EMBL/GenBank/DDBJ databases">
        <authorList>
            <person name="Gilroy R."/>
        </authorList>
    </citation>
    <scope>NUCLEOTIDE SEQUENCE</scope>
    <source>
        <strain evidence="5">4920</strain>
    </source>
</reference>
<name>A0A9D1NHY7_9FIRM</name>
<reference evidence="5" key="2">
    <citation type="journal article" date="2021" name="PeerJ">
        <title>Extensive microbial diversity within the chicken gut microbiome revealed by metagenomics and culture.</title>
        <authorList>
            <person name="Gilroy R."/>
            <person name="Ravi A."/>
            <person name="Getino M."/>
            <person name="Pursley I."/>
            <person name="Horton D.L."/>
            <person name="Alikhan N.F."/>
            <person name="Baker D."/>
            <person name="Gharbi K."/>
            <person name="Hall N."/>
            <person name="Watson M."/>
            <person name="Adriaenssens E.M."/>
            <person name="Foster-Nyarko E."/>
            <person name="Jarju S."/>
            <person name="Secka A."/>
            <person name="Antonio M."/>
            <person name="Oren A."/>
            <person name="Chaudhuri R.R."/>
            <person name="La Ragione R."/>
            <person name="Hildebrand F."/>
            <person name="Pallen M.J."/>
        </authorList>
    </citation>
    <scope>NUCLEOTIDE SEQUENCE</scope>
    <source>
        <strain evidence="5">4920</strain>
    </source>
</reference>
<accession>A0A9D1NHY7</accession>
<proteinExistence type="predicted"/>
<dbReference type="PROSITE" id="PS01124">
    <property type="entry name" value="HTH_ARAC_FAMILY_2"/>
    <property type="match status" value="1"/>
</dbReference>
<keyword evidence="3" id="KW-0804">Transcription</keyword>
<dbReference type="PANTHER" id="PTHR43280">
    <property type="entry name" value="ARAC-FAMILY TRANSCRIPTIONAL REGULATOR"/>
    <property type="match status" value="1"/>
</dbReference>